<dbReference type="EMBL" id="VIFM01000251">
    <property type="protein sequence ID" value="TQF10486.1"/>
    <property type="molecule type" value="Genomic_DNA"/>
</dbReference>
<accession>A0A540WNA3</accession>
<dbReference type="AlphaFoldDB" id="A0A540WNA3"/>
<sequence>MSLGLLYVTTCPVCSQPMRGEEFTETGLRTYHGATPASDAVRAAHVGPWPICEHAAPYRAGCRNQPVPPSCCAQVPTLAPAVLSPSTDNSGVTHAHPHA</sequence>
<proteinExistence type="predicted"/>
<evidence type="ECO:0000313" key="2">
    <source>
        <dbReference type="Proteomes" id="UP000315369"/>
    </source>
</evidence>
<name>A0A540WNA3_9BACT</name>
<comment type="caution">
    <text evidence="1">The sequence shown here is derived from an EMBL/GenBank/DDBJ whole genome shotgun (WGS) entry which is preliminary data.</text>
</comment>
<evidence type="ECO:0000313" key="1">
    <source>
        <dbReference type="EMBL" id="TQF10486.1"/>
    </source>
</evidence>
<dbReference type="Proteomes" id="UP000315369">
    <property type="component" value="Unassembled WGS sequence"/>
</dbReference>
<organism evidence="1 2">
    <name type="scientific">Myxococcus llanfairpwllgwyngyllgogerychwyrndrobwllllantysiliogogogochensis</name>
    <dbReference type="NCBI Taxonomy" id="2590453"/>
    <lineage>
        <taxon>Bacteria</taxon>
        <taxon>Pseudomonadati</taxon>
        <taxon>Myxococcota</taxon>
        <taxon>Myxococcia</taxon>
        <taxon>Myxococcales</taxon>
        <taxon>Cystobacterineae</taxon>
        <taxon>Myxococcaceae</taxon>
        <taxon>Myxococcus</taxon>
    </lineage>
</organism>
<dbReference type="RefSeq" id="WP_141647726.1">
    <property type="nucleotide sequence ID" value="NZ_VIFM01000251.1"/>
</dbReference>
<keyword evidence="2" id="KW-1185">Reference proteome</keyword>
<reference evidence="1 2" key="1">
    <citation type="submission" date="2019-06" db="EMBL/GenBank/DDBJ databases">
        <authorList>
            <person name="Livingstone P."/>
            <person name="Whitworth D."/>
        </authorList>
    </citation>
    <scope>NUCLEOTIDE SEQUENCE [LARGE SCALE GENOMIC DNA]</scope>
    <source>
        <strain evidence="1 2">AM401</strain>
    </source>
</reference>
<dbReference type="OrthoDB" id="5532794at2"/>
<gene>
    <name evidence="1" type="ORF">FJV41_39170</name>
</gene>
<protein>
    <submittedName>
        <fullName evidence="1">Uncharacterized protein</fullName>
    </submittedName>
</protein>